<dbReference type="OrthoDB" id="9813911at2"/>
<dbReference type="RefSeq" id="WP_109434229.1">
    <property type="nucleotide sequence ID" value="NZ_CANLFO010000013.1"/>
</dbReference>
<keyword evidence="3" id="KW-1185">Reference proteome</keyword>
<reference evidence="2 3" key="1">
    <citation type="submission" date="2019-07" db="EMBL/GenBank/DDBJ databases">
        <title>The draft genome sequence of Aquimarina algiphila M91.</title>
        <authorList>
            <person name="Meng X."/>
        </authorList>
    </citation>
    <scope>NUCLEOTIDE SEQUENCE [LARGE SCALE GENOMIC DNA]</scope>
    <source>
        <strain evidence="2 3">M91</strain>
    </source>
</reference>
<dbReference type="Proteomes" id="UP000318833">
    <property type="component" value="Unassembled WGS sequence"/>
</dbReference>
<organism evidence="2 3">
    <name type="scientific">Aquimarina algiphila</name>
    <dbReference type="NCBI Taxonomy" id="2047982"/>
    <lineage>
        <taxon>Bacteria</taxon>
        <taxon>Pseudomonadati</taxon>
        <taxon>Bacteroidota</taxon>
        <taxon>Flavobacteriia</taxon>
        <taxon>Flavobacteriales</taxon>
        <taxon>Flavobacteriaceae</taxon>
        <taxon>Aquimarina</taxon>
    </lineage>
</organism>
<comment type="caution">
    <text evidence="2">The sequence shown here is derived from an EMBL/GenBank/DDBJ whole genome shotgun (WGS) entry which is preliminary data.</text>
</comment>
<accession>A0A554VDD7</accession>
<evidence type="ECO:0000256" key="1">
    <source>
        <dbReference type="SAM" id="Phobius"/>
    </source>
</evidence>
<evidence type="ECO:0000313" key="2">
    <source>
        <dbReference type="EMBL" id="TSE04822.1"/>
    </source>
</evidence>
<dbReference type="InterPro" id="IPR025356">
    <property type="entry name" value="DUF4260"/>
</dbReference>
<keyword evidence="1" id="KW-0812">Transmembrane</keyword>
<protein>
    <submittedName>
        <fullName evidence="2">DUF4260 family protein</fullName>
    </submittedName>
</protein>
<keyword evidence="1" id="KW-0472">Membrane</keyword>
<dbReference type="Pfam" id="PF14079">
    <property type="entry name" value="DUF4260"/>
    <property type="match status" value="1"/>
</dbReference>
<feature type="transmembrane region" description="Helical" evidence="1">
    <location>
        <begin position="58"/>
        <end position="75"/>
    </location>
</feature>
<dbReference type="AlphaFoldDB" id="A0A554VDD7"/>
<keyword evidence="1" id="KW-1133">Transmembrane helix</keyword>
<evidence type="ECO:0000313" key="3">
    <source>
        <dbReference type="Proteomes" id="UP000318833"/>
    </source>
</evidence>
<name>A0A554VDD7_9FLAO</name>
<sequence length="118" mass="13252">MKTTIQLEEIAMFGLGIYAFSLLPYSWWLFLALFLVPDIGMIGYVINSKFGALSYNIFHHKGLAIIIYGIGISIPNETLQLSGIILFVHSAFDRILGYGLKYEKGFKFTHLGEIGKKS</sequence>
<gene>
    <name evidence="2" type="ORF">FOF46_24995</name>
</gene>
<proteinExistence type="predicted"/>
<dbReference type="EMBL" id="VLNR01000071">
    <property type="protein sequence ID" value="TSE04822.1"/>
    <property type="molecule type" value="Genomic_DNA"/>
</dbReference>